<accession>A0A1E5L6F3</accession>
<name>A0A1E5L6F3_9FIRM</name>
<comment type="similarity">
    <text evidence="5">Belongs to the NEMF family.</text>
</comment>
<dbReference type="FunFam" id="2.30.310.10:FF:000004">
    <property type="entry name" value="Fibronectin-binding protein A"/>
    <property type="match status" value="1"/>
</dbReference>
<dbReference type="GO" id="GO:1990112">
    <property type="term" value="C:RQC complex"/>
    <property type="evidence" value="ECO:0007669"/>
    <property type="project" value="TreeGrafter"/>
</dbReference>
<protein>
    <recommendedName>
        <fullName evidence="5">Rqc2 homolog RqcH</fullName>
        <shortName evidence="5">RqcH</shortName>
    </recommendedName>
</protein>
<dbReference type="GO" id="GO:0043023">
    <property type="term" value="F:ribosomal large subunit binding"/>
    <property type="evidence" value="ECO:0007669"/>
    <property type="project" value="UniProtKB-UniRule"/>
</dbReference>
<dbReference type="GO" id="GO:0019843">
    <property type="term" value="F:rRNA binding"/>
    <property type="evidence" value="ECO:0007669"/>
    <property type="project" value="UniProtKB-UniRule"/>
</dbReference>
<dbReference type="GO" id="GO:0000049">
    <property type="term" value="F:tRNA binding"/>
    <property type="evidence" value="ECO:0007669"/>
    <property type="project" value="UniProtKB-UniRule"/>
</dbReference>
<dbReference type="Pfam" id="PF05833">
    <property type="entry name" value="NFACT_N"/>
    <property type="match status" value="1"/>
</dbReference>
<proteinExistence type="inferred from homology"/>
<evidence type="ECO:0000256" key="2">
    <source>
        <dbReference type="ARBA" id="ARBA00022730"/>
    </source>
</evidence>
<comment type="subunit">
    <text evidence="5">Associates with stalled 50S ribosomal subunits. Binds to RqcP.</text>
</comment>
<dbReference type="EMBL" id="MJAT01000012">
    <property type="protein sequence ID" value="OEH85742.1"/>
    <property type="molecule type" value="Genomic_DNA"/>
</dbReference>
<keyword evidence="4 5" id="KW-0648">Protein biosynthesis</keyword>
<sequence length="582" mass="67535">MAFDGIVIRAITNELIDTIHGGKVEKIYQPLAKELIIKVRARGKSHQLFISCDPTHPRIHLTNTKYTNPEIPPMYCMLLRKYLEGSYVRRIEQWKLERMIKIEFEALNELGDTARFWLVVEIMGKHSNILFIDPSRKIILDSIHHVNRQVNSFRELLPGKEYTLPPTQDKLNVMEMNTESLETLLTAWKSKESSGEAVLWKQFFLHHFQGISPMISELLWEKSHQQPDQLINVANDLQLQLKQHDYQPCLVEQNNGKYIAFSAVDLQPLYKDAKVNSFASINACIDAFYQNKAQHFLVQRESHSIFQKVNSSLKRSKNKLEKLVRTLEGAEQAEQYRLMGELLTANLYQMQKGLQQVIVIDYYDPEQSELIIPLDPRLTPNENAQSYFKKYNKQKNSIPVVTEQIQVTRLEIDYLESILQQLETTELDDLAEIRQELEEEGYWFDNKTTQHKKKQKQQKIIPQKYVSSSGIDIWVGKNNKQNDVLTTQLADKLDTWLHTKDIPGSHVVIRSTQYDDTTLLEAAHLAAYFSKARESGQVPVDYTLVKHVKKPSGSKPGYVIYEQQKTLYINPDLHTIKTLVQK</sequence>
<keyword evidence="1 5" id="KW-0820">tRNA-binding</keyword>
<dbReference type="InterPro" id="IPR043682">
    <property type="entry name" value="RqcH_bacterial"/>
</dbReference>
<dbReference type="InterPro" id="IPR008532">
    <property type="entry name" value="NFACT_RNA-bd"/>
</dbReference>
<evidence type="ECO:0000313" key="7">
    <source>
        <dbReference type="EMBL" id="OEH85742.1"/>
    </source>
</evidence>
<keyword evidence="3 5" id="KW-0694">RNA-binding</keyword>
<organism evidence="7 8">
    <name type="scientific">Desulfuribacillus stibiiarsenatis</name>
    <dbReference type="NCBI Taxonomy" id="1390249"/>
    <lineage>
        <taxon>Bacteria</taxon>
        <taxon>Bacillati</taxon>
        <taxon>Bacillota</taxon>
        <taxon>Desulfuribacillia</taxon>
        <taxon>Desulfuribacillales</taxon>
        <taxon>Desulfuribacillaceae</taxon>
        <taxon>Desulfuribacillus</taxon>
    </lineage>
</organism>
<gene>
    <name evidence="5" type="primary">rqcH</name>
    <name evidence="7" type="ORF">BHU72_02880</name>
</gene>
<comment type="function">
    <text evidence="5">Key component of the ribosome quality control system (RQC), a ribosome-associated complex that mediates the extraction of incompletely synthesized nascent chains from stalled ribosomes and their subsequent degradation. RqcH recruits Ala-charged tRNA, and with RqcP directs the elongation of stalled nascent chains on 50S ribosomal subunits, leading to non-templated C-terminal alanine extensions (Ala tail). The Ala tail promotes nascent chain degradation. May add between 1 and at least 8 Ala residues. Binds to stalled 50S ribosomal subunits.</text>
</comment>
<dbReference type="STRING" id="1390249.BHU72_02880"/>
<feature type="domain" description="NFACT RNA-binding" evidence="6">
    <location>
        <begin position="465"/>
        <end position="553"/>
    </location>
</feature>
<dbReference type="AlphaFoldDB" id="A0A1E5L6F3"/>
<evidence type="ECO:0000256" key="3">
    <source>
        <dbReference type="ARBA" id="ARBA00022884"/>
    </source>
</evidence>
<dbReference type="RefSeq" id="WP_069701826.1">
    <property type="nucleotide sequence ID" value="NZ_MJAT01000012.1"/>
</dbReference>
<reference evidence="7 8" key="1">
    <citation type="submission" date="2016-09" db="EMBL/GenBank/DDBJ databases">
        <title>Desulfuribacillus arsenicus sp. nov., an obligately anaerobic, dissimilatory arsenic- and antimonate-reducing bacterium isolated from anoxic sediments.</title>
        <authorList>
            <person name="Abin C.A."/>
            <person name="Hollibaugh J.T."/>
        </authorList>
    </citation>
    <scope>NUCLEOTIDE SEQUENCE [LARGE SCALE GENOMIC DNA]</scope>
    <source>
        <strain evidence="7 8">MLFW-2</strain>
    </source>
</reference>
<dbReference type="GO" id="GO:0072344">
    <property type="term" value="P:rescue of stalled ribosome"/>
    <property type="evidence" value="ECO:0007669"/>
    <property type="project" value="UniProtKB-UniRule"/>
</dbReference>
<evidence type="ECO:0000259" key="6">
    <source>
        <dbReference type="Pfam" id="PF05670"/>
    </source>
</evidence>
<keyword evidence="2 5" id="KW-0699">rRNA-binding</keyword>
<keyword evidence="8" id="KW-1185">Reference proteome</keyword>
<dbReference type="Pfam" id="PF05670">
    <property type="entry name" value="NFACT-R_1"/>
    <property type="match status" value="1"/>
</dbReference>
<evidence type="ECO:0000256" key="5">
    <source>
        <dbReference type="HAMAP-Rule" id="MF_00844"/>
    </source>
</evidence>
<dbReference type="PANTHER" id="PTHR15239:SF6">
    <property type="entry name" value="RIBOSOME QUALITY CONTROL COMPLEX SUBUNIT NEMF"/>
    <property type="match status" value="1"/>
</dbReference>
<dbReference type="InterPro" id="IPR051608">
    <property type="entry name" value="RQC_Subunit_NEMF"/>
</dbReference>
<dbReference type="Gene3D" id="2.30.310.10">
    <property type="entry name" value="ibrinogen binding protein from staphylococcus aureus domain"/>
    <property type="match status" value="1"/>
</dbReference>
<dbReference type="HAMAP" id="MF_00844_B">
    <property type="entry name" value="RqcH_B"/>
    <property type="match status" value="1"/>
</dbReference>
<comment type="caution">
    <text evidence="7">The sequence shown here is derived from an EMBL/GenBank/DDBJ whole genome shotgun (WGS) entry which is preliminary data.</text>
</comment>
<dbReference type="PANTHER" id="PTHR15239">
    <property type="entry name" value="NUCLEAR EXPORT MEDIATOR FACTOR NEMF"/>
    <property type="match status" value="1"/>
</dbReference>
<dbReference type="Proteomes" id="UP000095255">
    <property type="component" value="Unassembled WGS sequence"/>
</dbReference>
<evidence type="ECO:0000256" key="1">
    <source>
        <dbReference type="ARBA" id="ARBA00022555"/>
    </source>
</evidence>
<evidence type="ECO:0000313" key="8">
    <source>
        <dbReference type="Proteomes" id="UP000095255"/>
    </source>
</evidence>
<evidence type="ECO:0000256" key="4">
    <source>
        <dbReference type="ARBA" id="ARBA00022917"/>
    </source>
</evidence>